<sequence length="122" mass="14195">MSLKTKFYFSSVIIASSLLVVLLAFDFQTQVRIVPFYPMAINVFSYSLLYSKTIFNRLKFTTKYFLIKAIGLVINLLAILSIFLLVNDDKKAIIFVYLISYLIFLFHYTYFVVKREDSKNAG</sequence>
<protein>
    <submittedName>
        <fullName evidence="2">Uncharacterized protein</fullName>
    </submittedName>
</protein>
<accession>A0A7D4BEX9</accession>
<gene>
    <name evidence="2" type="ORF">FHG85_13090</name>
</gene>
<evidence type="ECO:0000313" key="2">
    <source>
        <dbReference type="EMBL" id="QKG81163.1"/>
    </source>
</evidence>
<keyword evidence="1" id="KW-1133">Transmembrane helix</keyword>
<keyword evidence="3" id="KW-1185">Reference proteome</keyword>
<organism evidence="2 3">
    <name type="scientific">Tenuifilum thalassicum</name>
    <dbReference type="NCBI Taxonomy" id="2590900"/>
    <lineage>
        <taxon>Bacteria</taxon>
        <taxon>Pseudomonadati</taxon>
        <taxon>Bacteroidota</taxon>
        <taxon>Bacteroidia</taxon>
        <taxon>Bacteroidales</taxon>
        <taxon>Tenuifilaceae</taxon>
        <taxon>Tenuifilum</taxon>
    </lineage>
</organism>
<feature type="transmembrane region" description="Helical" evidence="1">
    <location>
        <begin position="92"/>
        <end position="113"/>
    </location>
</feature>
<feature type="transmembrane region" description="Helical" evidence="1">
    <location>
        <begin position="7"/>
        <end position="27"/>
    </location>
</feature>
<name>A0A7D4BEX9_9BACT</name>
<dbReference type="Proteomes" id="UP000500961">
    <property type="component" value="Chromosome"/>
</dbReference>
<proteinExistence type="predicted"/>
<feature type="transmembrane region" description="Helical" evidence="1">
    <location>
        <begin position="33"/>
        <end position="53"/>
    </location>
</feature>
<dbReference type="KEGG" id="ttz:FHG85_13090"/>
<dbReference type="EMBL" id="CP041345">
    <property type="protein sequence ID" value="QKG81163.1"/>
    <property type="molecule type" value="Genomic_DNA"/>
</dbReference>
<keyword evidence="1" id="KW-0472">Membrane</keyword>
<keyword evidence="1" id="KW-0812">Transmembrane</keyword>
<reference evidence="2 3" key="1">
    <citation type="submission" date="2019-07" db="EMBL/GenBank/DDBJ databases">
        <title>Thalassofilum flectens gen. nov., sp. nov., a novel moderate thermophilic anaerobe from a shallow sea hot spring in Kunashir Island (Russia), representing a new family in the order Bacteroidales, and proposal of Thalassofilacea fam. nov.</title>
        <authorList>
            <person name="Kochetkova T.V."/>
            <person name="Podosokorskaya O.A."/>
            <person name="Novikov A."/>
            <person name="Elcheninov A.G."/>
            <person name="Toshchakov S.V."/>
            <person name="Kublanov I.V."/>
        </authorList>
    </citation>
    <scope>NUCLEOTIDE SEQUENCE [LARGE SCALE GENOMIC DNA]</scope>
    <source>
        <strain evidence="2 3">38-H</strain>
    </source>
</reference>
<dbReference type="RefSeq" id="WP_173076652.1">
    <property type="nucleotide sequence ID" value="NZ_CP041345.1"/>
</dbReference>
<evidence type="ECO:0000256" key="1">
    <source>
        <dbReference type="SAM" id="Phobius"/>
    </source>
</evidence>
<evidence type="ECO:0000313" key="3">
    <source>
        <dbReference type="Proteomes" id="UP000500961"/>
    </source>
</evidence>
<feature type="transmembrane region" description="Helical" evidence="1">
    <location>
        <begin position="65"/>
        <end position="86"/>
    </location>
</feature>
<dbReference type="AlphaFoldDB" id="A0A7D4BEX9"/>